<proteinExistence type="predicted"/>
<dbReference type="AlphaFoldDB" id="A0A6G0RFH9"/>
<dbReference type="Proteomes" id="UP000486351">
    <property type="component" value="Unassembled WGS sequence"/>
</dbReference>
<name>A0A6G0RFH9_9STRA</name>
<accession>A0A6G0RFH9</accession>
<reference evidence="2 3" key="1">
    <citation type="submission" date="2018-09" db="EMBL/GenBank/DDBJ databases">
        <title>Genomic investigation of the strawberry pathogen Phytophthora fragariae indicates pathogenicity is determined by transcriptional variation in three key races.</title>
        <authorList>
            <person name="Adams T.M."/>
            <person name="Armitage A.D."/>
            <person name="Sobczyk M.K."/>
            <person name="Bates H.J."/>
            <person name="Dunwell J.M."/>
            <person name="Nellist C.F."/>
            <person name="Harrison R.J."/>
        </authorList>
    </citation>
    <scope>NUCLEOTIDE SEQUENCE [LARGE SCALE GENOMIC DNA]</scope>
    <source>
        <strain evidence="2 3">NOV-77</strain>
    </source>
</reference>
<organism evidence="2 3">
    <name type="scientific">Phytophthora fragariae</name>
    <dbReference type="NCBI Taxonomy" id="53985"/>
    <lineage>
        <taxon>Eukaryota</taxon>
        <taxon>Sar</taxon>
        <taxon>Stramenopiles</taxon>
        <taxon>Oomycota</taxon>
        <taxon>Peronosporomycetes</taxon>
        <taxon>Peronosporales</taxon>
        <taxon>Peronosporaceae</taxon>
        <taxon>Phytophthora</taxon>
    </lineage>
</organism>
<feature type="region of interest" description="Disordered" evidence="1">
    <location>
        <begin position="86"/>
        <end position="122"/>
    </location>
</feature>
<protein>
    <submittedName>
        <fullName evidence="2">Uncharacterized protein</fullName>
    </submittedName>
</protein>
<evidence type="ECO:0000313" key="3">
    <source>
        <dbReference type="Proteomes" id="UP000486351"/>
    </source>
</evidence>
<evidence type="ECO:0000256" key="1">
    <source>
        <dbReference type="SAM" id="MobiDB-lite"/>
    </source>
</evidence>
<dbReference type="EMBL" id="QXFY01001001">
    <property type="protein sequence ID" value="KAE9331444.1"/>
    <property type="molecule type" value="Genomic_DNA"/>
</dbReference>
<evidence type="ECO:0000313" key="2">
    <source>
        <dbReference type="EMBL" id="KAE9331444.1"/>
    </source>
</evidence>
<sequence length="149" mass="15816">MEAASVLWQAFTKHFEAGDGINPDYLLRELMMRMPQLNEKVDAYAENIESQVTNLRQAKGLAAGQLAAVNLRARLPRLDARVCELAQQPRPHDAEADHGAAAPARRGVSATSAGVASPTGESCYCPSRACDVGSQGEGAQVQQAAAQAQ</sequence>
<comment type="caution">
    <text evidence="2">The sequence shown here is derived from an EMBL/GenBank/DDBJ whole genome shotgun (WGS) entry which is preliminary data.</text>
</comment>
<gene>
    <name evidence="2" type="ORF">PF008_g15433</name>
</gene>